<dbReference type="Proteomes" id="UP000002586">
    <property type="component" value="Chromosome"/>
</dbReference>
<dbReference type="RefSeq" id="WP_011713291.1">
    <property type="nucleotide sequence ID" value="NC_008576.1"/>
</dbReference>
<evidence type="ECO:0000313" key="5">
    <source>
        <dbReference type="Proteomes" id="UP000002586"/>
    </source>
</evidence>
<feature type="repeat" description="ANK" evidence="3">
    <location>
        <begin position="953"/>
        <end position="985"/>
    </location>
</feature>
<dbReference type="InterPro" id="IPR050776">
    <property type="entry name" value="Ank_Repeat/CDKN_Inhibitor"/>
</dbReference>
<dbReference type="EMBL" id="CP000471">
    <property type="protein sequence ID" value="ABK44143.1"/>
    <property type="molecule type" value="Genomic_DNA"/>
</dbReference>
<dbReference type="PROSITE" id="PS50297">
    <property type="entry name" value="ANK_REP_REGION"/>
    <property type="match status" value="9"/>
</dbReference>
<keyword evidence="2 3" id="KW-0040">ANK repeat</keyword>
<dbReference type="KEGG" id="mgm:Mmc1_1634"/>
<evidence type="ECO:0000256" key="2">
    <source>
        <dbReference type="ARBA" id="ARBA00023043"/>
    </source>
</evidence>
<dbReference type="HOGENOM" id="CLU_281021_0_0_5"/>
<feature type="repeat" description="ANK" evidence="3">
    <location>
        <begin position="986"/>
        <end position="1010"/>
    </location>
</feature>
<feature type="repeat" description="ANK" evidence="3">
    <location>
        <begin position="919"/>
        <end position="943"/>
    </location>
</feature>
<name>A0L850_MAGMM</name>
<dbReference type="AlphaFoldDB" id="A0L850"/>
<proteinExistence type="predicted"/>
<dbReference type="PANTHER" id="PTHR24201:SF16">
    <property type="entry name" value="ANKYRIN-1-LIKE-RELATED"/>
    <property type="match status" value="1"/>
</dbReference>
<dbReference type="PROSITE" id="PS50088">
    <property type="entry name" value="ANK_REPEAT"/>
    <property type="match status" value="9"/>
</dbReference>
<dbReference type="OrthoDB" id="9812708at2"/>
<dbReference type="Gene3D" id="1.25.40.20">
    <property type="entry name" value="Ankyrin repeat-containing domain"/>
    <property type="match status" value="4"/>
</dbReference>
<keyword evidence="1" id="KW-0677">Repeat</keyword>
<keyword evidence="5" id="KW-1185">Reference proteome</keyword>
<feature type="repeat" description="ANK" evidence="3">
    <location>
        <begin position="886"/>
        <end position="918"/>
    </location>
</feature>
<evidence type="ECO:0000256" key="3">
    <source>
        <dbReference type="PROSITE-ProRule" id="PRU00023"/>
    </source>
</evidence>
<reference evidence="5" key="1">
    <citation type="journal article" date="2009" name="Appl. Environ. Microbiol.">
        <title>Complete genome sequence of the chemolithoautotrophic marine magnetotactic coccus strain MC-1.</title>
        <authorList>
            <person name="Schubbe S."/>
            <person name="Williams T.J."/>
            <person name="Xie G."/>
            <person name="Kiss H.E."/>
            <person name="Brettin T.S."/>
            <person name="Martinez D."/>
            <person name="Ross C.A."/>
            <person name="Schuler D."/>
            <person name="Cox B.L."/>
            <person name="Nealson K.H."/>
            <person name="Bazylinski D.A."/>
        </authorList>
    </citation>
    <scope>NUCLEOTIDE SEQUENCE [LARGE SCALE GENOMIC DNA]</scope>
    <source>
        <strain evidence="5">ATCC BAA-1437 / JCM 17883 / MC-1</strain>
    </source>
</reference>
<feature type="repeat" description="ANK" evidence="3">
    <location>
        <begin position="752"/>
        <end position="784"/>
    </location>
</feature>
<dbReference type="InterPro" id="IPR036770">
    <property type="entry name" value="Ankyrin_rpt-contain_sf"/>
</dbReference>
<feature type="repeat" description="ANK" evidence="3">
    <location>
        <begin position="1020"/>
        <end position="1048"/>
    </location>
</feature>
<feature type="repeat" description="ANK" evidence="3">
    <location>
        <begin position="819"/>
        <end position="851"/>
    </location>
</feature>
<feature type="repeat" description="ANK" evidence="3">
    <location>
        <begin position="685"/>
        <end position="717"/>
    </location>
</feature>
<accession>A0L850</accession>
<gene>
    <name evidence="4" type="ordered locus">Mmc1_1634</name>
</gene>
<reference evidence="4 5" key="2">
    <citation type="journal article" date="2012" name="Int. J. Syst. Evol. Microbiol.">
        <title>Magnetococcus marinus gen. nov., sp. nov., a marine, magnetotactic bacterium that represents a novel lineage (Magnetococcaceae fam. nov.; Magnetococcales ord. nov.) at the base of the Alphaproteobacteria.</title>
        <authorList>
            <person name="Bazylinski D.A."/>
            <person name="Williams T.J."/>
            <person name="Lefevre C.T."/>
            <person name="Berg R.J."/>
            <person name="Zhang C.L."/>
            <person name="Bowser S.S."/>
            <person name="Dean A.J."/>
            <person name="Beveridge T.J."/>
        </authorList>
    </citation>
    <scope>NUCLEOTIDE SEQUENCE [LARGE SCALE GENOMIC DNA]</scope>
    <source>
        <strain evidence="5">ATCC BAA-1437 / JCM 17883 / MC-1</strain>
    </source>
</reference>
<dbReference type="Pfam" id="PF12796">
    <property type="entry name" value="Ank_2"/>
    <property type="match status" value="7"/>
</dbReference>
<evidence type="ECO:0000256" key="1">
    <source>
        <dbReference type="ARBA" id="ARBA00022737"/>
    </source>
</evidence>
<organism evidence="4 5">
    <name type="scientific">Magnetococcus marinus (strain ATCC BAA-1437 / JCM 17883 / MC-1)</name>
    <dbReference type="NCBI Taxonomy" id="156889"/>
    <lineage>
        <taxon>Bacteria</taxon>
        <taxon>Pseudomonadati</taxon>
        <taxon>Pseudomonadota</taxon>
        <taxon>Magnetococcia</taxon>
        <taxon>Magnetococcales</taxon>
        <taxon>Magnetococcaceae</taxon>
        <taxon>Magnetococcus</taxon>
    </lineage>
</organism>
<protein>
    <submittedName>
        <fullName evidence="4">Ankyrin repeat-like protein</fullName>
    </submittedName>
</protein>
<dbReference type="SUPFAM" id="SSF48403">
    <property type="entry name" value="Ankyrin repeat"/>
    <property type="match status" value="2"/>
</dbReference>
<dbReference type="eggNOG" id="COG0666">
    <property type="taxonomic scope" value="Bacteria"/>
</dbReference>
<dbReference type="SMART" id="SM00248">
    <property type="entry name" value="ANK"/>
    <property type="match status" value="15"/>
</dbReference>
<evidence type="ECO:0000313" key="4">
    <source>
        <dbReference type="EMBL" id="ABK44143.1"/>
    </source>
</evidence>
<sequence length="1116" mass="121807">MAEEDTTESKNQLEEISSILFEAVLDAELIKKLKEKNNANILIDELKNEFGGPRLLWRPIYWWILVPGFEKGGKALQSSLKGFNNRMLKHLISYLYSHKEKIKGSLKQKLSDLTESNAQLVDEDPKADLEEFKQFLGDAFKDLSSAVEKALAQGQSPLPLSLKIPVIAGDELTIYWELRARTSPFRLHGRESNLDSLDAFLCERAIFSWWVIKGGGGLGKTRLVLDFIKDRALGWHAGFLDSLAFDWAGWCPTMPTLIVVDYASTHGQDLFKTFLLILAGMQNWSSPLDFPVRVLLIERSFPDDLKNLKIDPLWQDMGSQSDFDFLTQSFHSKQAMSLELLPLKESCWVIQDVSHRADVPVFVTERLEEDEQLRRPLFLTLIGQALRKGNGPTNEAENINLDIDDLIESSLASWERCPWLKKNFNDGLYASILVLWMTITRSENYSKAVGHLFKHEIFNENVDMEASKAIAANLVGASSRGNFSLPPLEPDILGEFFSLLFLEHVRSRNMMLANKLREALLDLADLDQNEQEINQVVSFFTRLAQDTFRPIINKRSQTLLDIIDWLFGETVSQKNGSSRLDFKKYIVENCFLVACIQGCEAIVEKFISLFNHESASEAITKGLNVAIFSGRDDILKYLLEEGADATLAGAKGYAPLHIAAALNKLACAEALLGSGKVELDARGSHSSTALHLAVMQGHVEMVKLLLAVGADATLADEIGNTPLHVAAFKNELACAEALLGSGKVDVDARAEHILTALNMAVMQGHVEMVKLLLAVGADATLADEAGQAPLNVAAGNNELACAAALLIYGKVNVDARAEHSGTALNMAVIQGHVEMVKLLLAVGADATLADEIGNTPLHNAAINNELACAEALLGSGKGDVDARAEHILTALNMAVIQGHVEMVKLLLAVGADATLADEFGNTPLHNAAINNELACAEALLGSGKGDVDARAEHILTALNMAVIQGHVEMVKLLLEKGADATLADEDGNTPLHVAAIKNELVCAEALLASGKVDVDARGNHSRTALNMAVRKGHVEMVKLLLEKGADPNSEIFSGSCLHLAIFRGHEEVVSALLCDPRTDIHKRDEDNMTPLTLSQQSGNQKIAQLLLDASRGMAGA</sequence>
<dbReference type="InterPro" id="IPR002110">
    <property type="entry name" value="Ankyrin_rpt"/>
</dbReference>
<dbReference type="PANTHER" id="PTHR24201">
    <property type="entry name" value="ANK_REP_REGION DOMAIN-CONTAINING PROTEIN"/>
    <property type="match status" value="1"/>
</dbReference>
<dbReference type="PRINTS" id="PR01415">
    <property type="entry name" value="ANKYRIN"/>
</dbReference>
<feature type="repeat" description="ANK" evidence="3">
    <location>
        <begin position="718"/>
        <end position="742"/>
    </location>
</feature>
<dbReference type="STRING" id="156889.Mmc1_1634"/>